<sequence>MSYCLVTDLVARFGERELMALTDRDGTGSVSDVVAQHAVDDASALIDGYLHGRYNLPLNPVPSVLTSLCADIARYKLYDNDAPEVVTKRYDTAIAFLKSVGRGEVTLGVNTDNSAPSSTDLPDIQSGGNVFNRDKSKGFI</sequence>
<reference evidence="2" key="1">
    <citation type="journal article" date="2018" name="Front. Microbiol.">
        <title>Genome-Based Analysis Reveals the Taxonomy and Diversity of the Family Idiomarinaceae.</title>
        <authorList>
            <person name="Liu Y."/>
            <person name="Lai Q."/>
            <person name="Shao Z."/>
        </authorList>
    </citation>
    <scope>NUCLEOTIDE SEQUENCE [LARGE SCALE GENOMIC DNA]</scope>
    <source>
        <strain evidence="2">SN-14</strain>
    </source>
</reference>
<dbReference type="RefSeq" id="WP_110012708.1">
    <property type="nucleotide sequence ID" value="NZ_PIPS01000001.1"/>
</dbReference>
<dbReference type="EMBL" id="PIPS01000001">
    <property type="protein sequence ID" value="RUO44972.1"/>
    <property type="molecule type" value="Genomic_DNA"/>
</dbReference>
<evidence type="ECO:0008006" key="3">
    <source>
        <dbReference type="Google" id="ProtNLM"/>
    </source>
</evidence>
<dbReference type="Pfam" id="PF07030">
    <property type="entry name" value="Phage_Mu_Gp36"/>
    <property type="match status" value="1"/>
</dbReference>
<dbReference type="AlphaFoldDB" id="A0AA94JDM8"/>
<proteinExistence type="predicted"/>
<name>A0AA94JDM8_9GAMM</name>
<dbReference type="InterPro" id="IPR009752">
    <property type="entry name" value="Phage_Mu_GpJ"/>
</dbReference>
<accession>A0AA94JDM8</accession>
<evidence type="ECO:0000313" key="1">
    <source>
        <dbReference type="EMBL" id="RUO44972.1"/>
    </source>
</evidence>
<evidence type="ECO:0000313" key="2">
    <source>
        <dbReference type="Proteomes" id="UP000286680"/>
    </source>
</evidence>
<protein>
    <recommendedName>
        <fullName evidence="3">Phage gp36-like protein</fullName>
    </recommendedName>
</protein>
<gene>
    <name evidence="1" type="ORF">CWE23_02790</name>
</gene>
<dbReference type="Proteomes" id="UP000286680">
    <property type="component" value="Unassembled WGS sequence"/>
</dbReference>
<keyword evidence="2" id="KW-1185">Reference proteome</keyword>
<comment type="caution">
    <text evidence="1">The sequence shown here is derived from an EMBL/GenBank/DDBJ whole genome shotgun (WGS) entry which is preliminary data.</text>
</comment>
<organism evidence="1 2">
    <name type="scientific">Idiomarina aquatica</name>
    <dbReference type="NCBI Taxonomy" id="1327752"/>
    <lineage>
        <taxon>Bacteria</taxon>
        <taxon>Pseudomonadati</taxon>
        <taxon>Pseudomonadota</taxon>
        <taxon>Gammaproteobacteria</taxon>
        <taxon>Alteromonadales</taxon>
        <taxon>Idiomarinaceae</taxon>
        <taxon>Idiomarina</taxon>
    </lineage>
</organism>